<evidence type="ECO:0000313" key="1">
    <source>
        <dbReference type="EMBL" id="MBA0609236.1"/>
    </source>
</evidence>
<protein>
    <submittedName>
        <fullName evidence="1">Uncharacterized protein</fullName>
    </submittedName>
</protein>
<dbReference type="Proteomes" id="UP000593561">
    <property type="component" value="Unassembled WGS sequence"/>
</dbReference>
<sequence>MCGTTPPNKAKIRGCLSILQS</sequence>
<gene>
    <name evidence="1" type="ORF">Godav_021319</name>
</gene>
<name>A0A7J8R7C0_GOSDV</name>
<organism evidence="1 2">
    <name type="scientific">Gossypium davidsonii</name>
    <name type="common">Davidson's cotton</name>
    <name type="synonym">Gossypium klotzschianum subsp. davidsonii</name>
    <dbReference type="NCBI Taxonomy" id="34287"/>
    <lineage>
        <taxon>Eukaryota</taxon>
        <taxon>Viridiplantae</taxon>
        <taxon>Streptophyta</taxon>
        <taxon>Embryophyta</taxon>
        <taxon>Tracheophyta</taxon>
        <taxon>Spermatophyta</taxon>
        <taxon>Magnoliopsida</taxon>
        <taxon>eudicotyledons</taxon>
        <taxon>Gunneridae</taxon>
        <taxon>Pentapetalae</taxon>
        <taxon>rosids</taxon>
        <taxon>malvids</taxon>
        <taxon>Malvales</taxon>
        <taxon>Malvaceae</taxon>
        <taxon>Malvoideae</taxon>
        <taxon>Gossypium</taxon>
    </lineage>
</organism>
<evidence type="ECO:0000313" key="2">
    <source>
        <dbReference type="Proteomes" id="UP000593561"/>
    </source>
</evidence>
<proteinExistence type="predicted"/>
<accession>A0A7J8R7C0</accession>
<dbReference type="AlphaFoldDB" id="A0A7J8R7C0"/>
<comment type="caution">
    <text evidence="1">The sequence shown here is derived from an EMBL/GenBank/DDBJ whole genome shotgun (WGS) entry which is preliminary data.</text>
</comment>
<keyword evidence="2" id="KW-1185">Reference proteome</keyword>
<reference evidence="1 2" key="1">
    <citation type="journal article" date="2019" name="Genome Biol. Evol.">
        <title>Insights into the evolution of the New World diploid cottons (Gossypium, subgenus Houzingenia) based on genome sequencing.</title>
        <authorList>
            <person name="Grover C.E."/>
            <person name="Arick M.A. 2nd"/>
            <person name="Thrash A."/>
            <person name="Conover J.L."/>
            <person name="Sanders W.S."/>
            <person name="Peterson D.G."/>
            <person name="Frelichowski J.E."/>
            <person name="Scheffler J.A."/>
            <person name="Scheffler B.E."/>
            <person name="Wendel J.F."/>
        </authorList>
    </citation>
    <scope>NUCLEOTIDE SEQUENCE [LARGE SCALE GENOMIC DNA]</scope>
    <source>
        <strain evidence="1">27</strain>
        <tissue evidence="1">Leaf</tissue>
    </source>
</reference>
<dbReference type="EMBL" id="JABFAC010000003">
    <property type="protein sequence ID" value="MBA0609236.1"/>
    <property type="molecule type" value="Genomic_DNA"/>
</dbReference>